<keyword evidence="3" id="KW-1185">Reference proteome</keyword>
<evidence type="ECO:0000313" key="2">
    <source>
        <dbReference type="EMBL" id="KAF9467622.1"/>
    </source>
</evidence>
<dbReference type="EMBL" id="MU150236">
    <property type="protein sequence ID" value="KAF9467622.1"/>
    <property type="molecule type" value="Genomic_DNA"/>
</dbReference>
<evidence type="ECO:0000313" key="3">
    <source>
        <dbReference type="Proteomes" id="UP000807353"/>
    </source>
</evidence>
<sequence length="163" mass="18031">MAGCPPWLEDAAPTRPPRYIEQRFSRPYISSLLRTQCIAQRIPAPPAPTCINKAVKPSFEYAEKSPARPAFPIRRQTCSLQPTRIFVDSTMTFIHPPSSANILKFPESAQPATTPRPSGSLFAPMVVALIDLAGPLAIFFSLLWVIIGLVVTVTFKVRFSLSY</sequence>
<reference evidence="2" key="1">
    <citation type="submission" date="2020-11" db="EMBL/GenBank/DDBJ databases">
        <authorList>
            <consortium name="DOE Joint Genome Institute"/>
            <person name="Ahrendt S."/>
            <person name="Riley R."/>
            <person name="Andreopoulos W."/>
            <person name="Labutti K."/>
            <person name="Pangilinan J."/>
            <person name="Ruiz-Duenas F.J."/>
            <person name="Barrasa J.M."/>
            <person name="Sanchez-Garcia M."/>
            <person name="Camarero S."/>
            <person name="Miyauchi S."/>
            <person name="Serrano A."/>
            <person name="Linde D."/>
            <person name="Babiker R."/>
            <person name="Drula E."/>
            <person name="Ayuso-Fernandez I."/>
            <person name="Pacheco R."/>
            <person name="Padilla G."/>
            <person name="Ferreira P."/>
            <person name="Barriuso J."/>
            <person name="Kellner H."/>
            <person name="Castanera R."/>
            <person name="Alfaro M."/>
            <person name="Ramirez L."/>
            <person name="Pisabarro A.G."/>
            <person name="Kuo A."/>
            <person name="Tritt A."/>
            <person name="Lipzen A."/>
            <person name="He G."/>
            <person name="Yan M."/>
            <person name="Ng V."/>
            <person name="Cullen D."/>
            <person name="Martin F."/>
            <person name="Rosso M.-N."/>
            <person name="Henrissat B."/>
            <person name="Hibbett D."/>
            <person name="Martinez A.T."/>
            <person name="Grigoriev I.V."/>
        </authorList>
    </citation>
    <scope>NUCLEOTIDE SEQUENCE</scope>
    <source>
        <strain evidence="2">CBS 247.69</strain>
    </source>
</reference>
<keyword evidence="1" id="KW-0472">Membrane</keyword>
<keyword evidence="1" id="KW-0812">Transmembrane</keyword>
<dbReference type="AlphaFoldDB" id="A0A9P5YEX5"/>
<organism evidence="2 3">
    <name type="scientific">Collybia nuda</name>
    <dbReference type="NCBI Taxonomy" id="64659"/>
    <lineage>
        <taxon>Eukaryota</taxon>
        <taxon>Fungi</taxon>
        <taxon>Dikarya</taxon>
        <taxon>Basidiomycota</taxon>
        <taxon>Agaricomycotina</taxon>
        <taxon>Agaricomycetes</taxon>
        <taxon>Agaricomycetidae</taxon>
        <taxon>Agaricales</taxon>
        <taxon>Tricholomatineae</taxon>
        <taxon>Clitocybaceae</taxon>
        <taxon>Collybia</taxon>
    </lineage>
</organism>
<proteinExistence type="predicted"/>
<evidence type="ECO:0000256" key="1">
    <source>
        <dbReference type="SAM" id="Phobius"/>
    </source>
</evidence>
<dbReference type="Proteomes" id="UP000807353">
    <property type="component" value="Unassembled WGS sequence"/>
</dbReference>
<protein>
    <submittedName>
        <fullName evidence="2">Uncharacterized protein</fullName>
    </submittedName>
</protein>
<accession>A0A9P5YEX5</accession>
<feature type="transmembrane region" description="Helical" evidence="1">
    <location>
        <begin position="132"/>
        <end position="155"/>
    </location>
</feature>
<gene>
    <name evidence="2" type="ORF">BDZ94DRAFT_1248573</name>
</gene>
<keyword evidence="1" id="KW-1133">Transmembrane helix</keyword>
<comment type="caution">
    <text evidence="2">The sequence shown here is derived from an EMBL/GenBank/DDBJ whole genome shotgun (WGS) entry which is preliminary data.</text>
</comment>
<name>A0A9P5YEX5_9AGAR</name>